<dbReference type="AlphaFoldDB" id="A0A0E0I2G4"/>
<organism evidence="2">
    <name type="scientific">Oryza nivara</name>
    <name type="common">Indian wild rice</name>
    <name type="synonym">Oryza sativa f. spontanea</name>
    <dbReference type="NCBI Taxonomy" id="4536"/>
    <lineage>
        <taxon>Eukaryota</taxon>
        <taxon>Viridiplantae</taxon>
        <taxon>Streptophyta</taxon>
        <taxon>Embryophyta</taxon>
        <taxon>Tracheophyta</taxon>
        <taxon>Spermatophyta</taxon>
        <taxon>Magnoliopsida</taxon>
        <taxon>Liliopsida</taxon>
        <taxon>Poales</taxon>
        <taxon>Poaceae</taxon>
        <taxon>BOP clade</taxon>
        <taxon>Oryzoideae</taxon>
        <taxon>Oryzeae</taxon>
        <taxon>Oryzinae</taxon>
        <taxon>Oryza</taxon>
    </lineage>
</organism>
<sequence length="133" mass="14565">MAADARLPEQRCAFGLSKSYNNKRGGKNVMCDAYISANMLGSQEMRQKGGAPPRPTAAWPRALPPQTQRRRERQMTASPPASGGRSTPSSSSGERDERRPPRDADPVAVRPEEAGAWSCCFFLPRRPSHRGQG</sequence>
<feature type="region of interest" description="Disordered" evidence="1">
    <location>
        <begin position="42"/>
        <end position="111"/>
    </location>
</feature>
<feature type="compositionally biased region" description="Basic and acidic residues" evidence="1">
    <location>
        <begin position="93"/>
        <end position="111"/>
    </location>
</feature>
<name>A0A0E0I2G4_ORYNI</name>
<dbReference type="Proteomes" id="UP000006591">
    <property type="component" value="Chromosome 7"/>
</dbReference>
<evidence type="ECO:0000313" key="2">
    <source>
        <dbReference type="EnsemblPlants" id="ONIVA07G17410.1"/>
    </source>
</evidence>
<dbReference type="Gramene" id="ONIVA07G17410.1">
    <property type="protein sequence ID" value="ONIVA07G17410.1"/>
    <property type="gene ID" value="ONIVA07G17410"/>
</dbReference>
<reference evidence="2" key="1">
    <citation type="submission" date="2015-04" db="UniProtKB">
        <authorList>
            <consortium name="EnsemblPlants"/>
        </authorList>
    </citation>
    <scope>IDENTIFICATION</scope>
    <source>
        <strain evidence="2">SL10</strain>
    </source>
</reference>
<feature type="compositionally biased region" description="Low complexity" evidence="1">
    <location>
        <begin position="56"/>
        <end position="65"/>
    </location>
</feature>
<reference evidence="2" key="2">
    <citation type="submission" date="2018-04" db="EMBL/GenBank/DDBJ databases">
        <title>OnivRS2 (Oryza nivara Reference Sequence Version 2).</title>
        <authorList>
            <person name="Zhang J."/>
            <person name="Kudrna D."/>
            <person name="Lee S."/>
            <person name="Talag J."/>
            <person name="Rajasekar S."/>
            <person name="Welchert J."/>
            <person name="Hsing Y.-I."/>
            <person name="Wing R.A."/>
        </authorList>
    </citation>
    <scope>NUCLEOTIDE SEQUENCE [LARGE SCALE GENOMIC DNA]</scope>
    <source>
        <strain evidence="2">SL10</strain>
    </source>
</reference>
<dbReference type="HOGENOM" id="CLU_1910040_0_0_1"/>
<proteinExistence type="predicted"/>
<evidence type="ECO:0000256" key="1">
    <source>
        <dbReference type="SAM" id="MobiDB-lite"/>
    </source>
</evidence>
<dbReference type="EnsemblPlants" id="ONIVA07G17410.1">
    <property type="protein sequence ID" value="ONIVA07G17410.1"/>
    <property type="gene ID" value="ONIVA07G17410"/>
</dbReference>
<evidence type="ECO:0000313" key="3">
    <source>
        <dbReference type="Proteomes" id="UP000006591"/>
    </source>
</evidence>
<accession>A0A0E0I2G4</accession>
<feature type="compositionally biased region" description="Low complexity" evidence="1">
    <location>
        <begin position="78"/>
        <end position="92"/>
    </location>
</feature>
<protein>
    <submittedName>
        <fullName evidence="2">Uncharacterized protein</fullName>
    </submittedName>
</protein>
<keyword evidence="3" id="KW-1185">Reference proteome</keyword>